<organism evidence="3 4">
    <name type="scientific">Amycolatopsis halotolerans</name>
    <dbReference type="NCBI Taxonomy" id="330083"/>
    <lineage>
        <taxon>Bacteria</taxon>
        <taxon>Bacillati</taxon>
        <taxon>Actinomycetota</taxon>
        <taxon>Actinomycetes</taxon>
        <taxon>Pseudonocardiales</taxon>
        <taxon>Pseudonocardiaceae</taxon>
        <taxon>Amycolatopsis</taxon>
    </lineage>
</organism>
<accession>A0ABV7QLI3</accession>
<dbReference type="RefSeq" id="WP_377872989.1">
    <property type="nucleotide sequence ID" value="NZ_JBHMAY010000043.1"/>
</dbReference>
<evidence type="ECO:0000256" key="2">
    <source>
        <dbReference type="SAM" id="SignalP"/>
    </source>
</evidence>
<keyword evidence="2" id="KW-0732">Signal</keyword>
<evidence type="ECO:0000256" key="1">
    <source>
        <dbReference type="SAM" id="MobiDB-lite"/>
    </source>
</evidence>
<sequence length="204" mass="21119">MKLRIPIVLLSSAALLAACSGTTGGNPTPVTSSSSLPGNEVPPYGGAPKVENPLPDSVLSGSACDALNSQQIHVNFGADLVGKPEDGPLGPKCTWSDHQGGSMLTIFYTTKQREGLSIIYKQVKPQMKRFDVLPPIQGFPAVAYDPKPGPRTDGCQIAVGLSDTLEFEVGLDLGLSNSGKADACGLAADVTGDVVTTLKKKAGR</sequence>
<dbReference type="PROSITE" id="PS51257">
    <property type="entry name" value="PROKAR_LIPOPROTEIN"/>
    <property type="match status" value="1"/>
</dbReference>
<evidence type="ECO:0000313" key="3">
    <source>
        <dbReference type="EMBL" id="MFC3512999.1"/>
    </source>
</evidence>
<keyword evidence="4" id="KW-1185">Reference proteome</keyword>
<proteinExistence type="predicted"/>
<feature type="signal peptide" evidence="2">
    <location>
        <begin position="1"/>
        <end position="17"/>
    </location>
</feature>
<feature type="region of interest" description="Disordered" evidence="1">
    <location>
        <begin position="25"/>
        <end position="52"/>
    </location>
</feature>
<feature type="chain" id="PRO_5045848737" evidence="2">
    <location>
        <begin position="18"/>
        <end position="204"/>
    </location>
</feature>
<reference evidence="4" key="1">
    <citation type="journal article" date="2019" name="Int. J. Syst. Evol. Microbiol.">
        <title>The Global Catalogue of Microorganisms (GCM) 10K type strain sequencing project: providing services to taxonomists for standard genome sequencing and annotation.</title>
        <authorList>
            <consortium name="The Broad Institute Genomics Platform"/>
            <consortium name="The Broad Institute Genome Sequencing Center for Infectious Disease"/>
            <person name="Wu L."/>
            <person name="Ma J."/>
        </authorList>
    </citation>
    <scope>NUCLEOTIDE SEQUENCE [LARGE SCALE GENOMIC DNA]</scope>
    <source>
        <strain evidence="4">CGMCC 4.7682</strain>
    </source>
</reference>
<dbReference type="InterPro" id="IPR024520">
    <property type="entry name" value="DUF3558"/>
</dbReference>
<protein>
    <submittedName>
        <fullName evidence="3">DUF3558 domain-containing protein</fullName>
    </submittedName>
</protein>
<evidence type="ECO:0000313" key="4">
    <source>
        <dbReference type="Proteomes" id="UP001595764"/>
    </source>
</evidence>
<comment type="caution">
    <text evidence="3">The sequence shown here is derived from an EMBL/GenBank/DDBJ whole genome shotgun (WGS) entry which is preliminary data.</text>
</comment>
<name>A0ABV7QLI3_9PSEU</name>
<dbReference type="Proteomes" id="UP001595764">
    <property type="component" value="Unassembled WGS sequence"/>
</dbReference>
<feature type="compositionally biased region" description="Polar residues" evidence="1">
    <location>
        <begin position="25"/>
        <end position="37"/>
    </location>
</feature>
<dbReference type="EMBL" id="JBHRWI010000027">
    <property type="protein sequence ID" value="MFC3512999.1"/>
    <property type="molecule type" value="Genomic_DNA"/>
</dbReference>
<gene>
    <name evidence="3" type="ORF">ACFORO_22705</name>
</gene>
<dbReference type="Pfam" id="PF12079">
    <property type="entry name" value="DUF3558"/>
    <property type="match status" value="1"/>
</dbReference>